<protein>
    <submittedName>
        <fullName evidence="1">Uncharacterized protein</fullName>
    </submittedName>
</protein>
<dbReference type="EMBL" id="BMGT01000003">
    <property type="protein sequence ID" value="GGG81838.1"/>
    <property type="molecule type" value="Genomic_DNA"/>
</dbReference>
<accession>A0A917HKF9</accession>
<reference evidence="1" key="2">
    <citation type="submission" date="2020-09" db="EMBL/GenBank/DDBJ databases">
        <authorList>
            <person name="Sun Q."/>
            <person name="Zhou Y."/>
        </authorList>
    </citation>
    <scope>NUCLEOTIDE SEQUENCE</scope>
    <source>
        <strain evidence="1">CGMCC 1.12997</strain>
    </source>
</reference>
<dbReference type="Proteomes" id="UP000647241">
    <property type="component" value="Unassembled WGS sequence"/>
</dbReference>
<sequence length="46" mass="5620">MKNKLVANGFWEIAGDEMRLSAEYEMETWVPNRELKARDWPCWFDR</sequence>
<name>A0A917HKF9_9BACT</name>
<evidence type="ECO:0000313" key="2">
    <source>
        <dbReference type="Proteomes" id="UP000647241"/>
    </source>
</evidence>
<dbReference type="AlphaFoldDB" id="A0A917HKF9"/>
<evidence type="ECO:0000313" key="1">
    <source>
        <dbReference type="EMBL" id="GGG81838.1"/>
    </source>
</evidence>
<proteinExistence type="predicted"/>
<keyword evidence="2" id="KW-1185">Reference proteome</keyword>
<gene>
    <name evidence="1" type="ORF">GCM10011585_26650</name>
</gene>
<organism evidence="1 2">
    <name type="scientific">Edaphobacter dinghuensis</name>
    <dbReference type="NCBI Taxonomy" id="1560005"/>
    <lineage>
        <taxon>Bacteria</taxon>
        <taxon>Pseudomonadati</taxon>
        <taxon>Acidobacteriota</taxon>
        <taxon>Terriglobia</taxon>
        <taxon>Terriglobales</taxon>
        <taxon>Acidobacteriaceae</taxon>
        <taxon>Edaphobacter</taxon>
    </lineage>
</organism>
<comment type="caution">
    <text evidence="1">The sequence shown here is derived from an EMBL/GenBank/DDBJ whole genome shotgun (WGS) entry which is preliminary data.</text>
</comment>
<reference evidence="1" key="1">
    <citation type="journal article" date="2014" name="Int. J. Syst. Evol. Microbiol.">
        <title>Complete genome sequence of Corynebacterium casei LMG S-19264T (=DSM 44701T), isolated from a smear-ripened cheese.</title>
        <authorList>
            <consortium name="US DOE Joint Genome Institute (JGI-PGF)"/>
            <person name="Walter F."/>
            <person name="Albersmeier A."/>
            <person name="Kalinowski J."/>
            <person name="Ruckert C."/>
        </authorList>
    </citation>
    <scope>NUCLEOTIDE SEQUENCE</scope>
    <source>
        <strain evidence="1">CGMCC 1.12997</strain>
    </source>
</reference>